<dbReference type="FunFam" id="1.10.510.10:FF:000292">
    <property type="entry name" value="Serine/threonine-protein kinase 36"/>
    <property type="match status" value="1"/>
</dbReference>
<dbReference type="AlphaFoldDB" id="A0A9Q0DIL1"/>
<keyword evidence="9" id="KW-0206">Cytoskeleton</keyword>
<reference evidence="16" key="1">
    <citation type="submission" date="2022-07" db="EMBL/GenBank/DDBJ databases">
        <title>Chromosome-level genome of Muraenolepis orangiensis.</title>
        <authorList>
            <person name="Kim J."/>
        </authorList>
    </citation>
    <scope>NUCLEOTIDE SEQUENCE</scope>
    <source>
        <strain evidence="16">KU_S4_2022</strain>
        <tissue evidence="16">Muscle</tissue>
    </source>
</reference>
<dbReference type="GO" id="GO:0005856">
    <property type="term" value="C:cytoskeleton"/>
    <property type="evidence" value="ECO:0007669"/>
    <property type="project" value="UniProtKB-SubCell"/>
</dbReference>
<dbReference type="EMBL" id="JANIIK010000115">
    <property type="protein sequence ID" value="KAJ3589088.1"/>
    <property type="molecule type" value="Genomic_DNA"/>
</dbReference>
<dbReference type="Gene3D" id="1.25.10.10">
    <property type="entry name" value="Leucine-rich Repeat Variant"/>
    <property type="match status" value="1"/>
</dbReference>
<dbReference type="PROSITE" id="PS50011">
    <property type="entry name" value="PROTEIN_KINASE_DOM"/>
    <property type="match status" value="1"/>
</dbReference>
<dbReference type="CDD" id="cd14002">
    <property type="entry name" value="STKc_STK36"/>
    <property type="match status" value="1"/>
</dbReference>
<evidence type="ECO:0000256" key="1">
    <source>
        <dbReference type="ARBA" id="ARBA00004245"/>
    </source>
</evidence>
<gene>
    <name evidence="16" type="ORF">NHX12_009936</name>
</gene>
<keyword evidence="6 13" id="KW-0547">Nucleotide-binding</keyword>
<dbReference type="InterPro" id="IPR017441">
    <property type="entry name" value="Protein_kinase_ATP_BS"/>
</dbReference>
<comment type="subcellular location">
    <subcellularLocation>
        <location evidence="1">Cytoplasm</location>
        <location evidence="1">Cytoskeleton</location>
    </subcellularLocation>
</comment>
<dbReference type="EC" id="2.7.11.1" evidence="2"/>
<dbReference type="GO" id="GO:0007224">
    <property type="term" value="P:smoothened signaling pathway"/>
    <property type="evidence" value="ECO:0007669"/>
    <property type="project" value="TreeGrafter"/>
</dbReference>
<keyword evidence="8 13" id="KW-0067">ATP-binding</keyword>
<evidence type="ECO:0000256" key="10">
    <source>
        <dbReference type="ARBA" id="ARBA00047899"/>
    </source>
</evidence>
<dbReference type="PROSITE" id="PS00108">
    <property type="entry name" value="PROTEIN_KINASE_ST"/>
    <property type="match status" value="1"/>
</dbReference>
<dbReference type="InterPro" id="IPR008271">
    <property type="entry name" value="Ser/Thr_kinase_AS"/>
</dbReference>
<dbReference type="InterPro" id="IPR011989">
    <property type="entry name" value="ARM-like"/>
</dbReference>
<dbReference type="SMART" id="SM00220">
    <property type="entry name" value="S_TKc"/>
    <property type="match status" value="1"/>
</dbReference>
<evidence type="ECO:0000313" key="17">
    <source>
        <dbReference type="Proteomes" id="UP001148018"/>
    </source>
</evidence>
<evidence type="ECO:0000313" key="16">
    <source>
        <dbReference type="EMBL" id="KAJ3589088.1"/>
    </source>
</evidence>
<sequence length="923" mass="102142">MNSYHVLGLVGEGSFGRVHKGRKRFSGQVVALKFIPKVGRSEKELRGLKREIEIMRGLEHPNIVQMFDSFETDKEVVVVTEYAEGELFQMLEDDGHLPENQVQEIACQLVSALYYLHSHRILHRDMKPQNILLGKCGVVKLCDFGFARSMSVSTLVLTSIKGTPLYMSPELVDEKPYDHTADLWSLGCILYELHTGVPPFYTNSIFQLVKLIVREPVKWPEDNMSPTCLDFLKGLLTKDPQQRLSWPHLLNHPFVANRVVGDSVFSPLTVAPSSDLLALKHQQVKEKGQISRDYEQEFPSVDVGPRFTRNCSEDGQKPSPGQDEQTEDYWRRLALETEPEKLVSNHHLIIPQLKHKLLAFKSQLLDGILEDSSWQILYPLRVISKLLLNSDRENSHRVGCELGLPHLFFDLTGVLVDKLNVIRALAASLLSMFTHHGVSVDVDIDITLSHVLKYSSQDPKPQVYLPPGWGLCDGLLSLLLHSVSEHGNGSRSPSPRPEVWCDLWRTVGASLEAPTLPHICSTKGLHSFLSAALCVFTKDPALCLPLFSHSQSECKEDLDNLSALSCLLLCFPFSLDLSARTRAGLLDLYDRCGVVSGLLQMIQTGASALLELPLSLLSRLLLCDPDRFVPRLTTASPGARDFFFFFPPSGPPPTTARGDHDHDHHDSSSVPRTASSLLGALLQTEPLWDSAAELLVLLAQVARHPLGGAPPGRTRLHLDAPVLRRALAHPHERLRASACSLLGNLNPLGPGEAGPALGPSVFREMTDALRDPCIPVRRMACWAEDIRESGGWAEESARMVPLLLSLVTDPDALTRRHSCAALGNLGRAYEECGVSGAPEAEAFRPARRRAAVATLSVFSGREALRRVLVSLDAYEKVWKLHALHLHGTTVTTDGSSSVSSDLCFLVYFPNKLFEKNKVCVTSS</sequence>
<keyword evidence="4" id="KW-0723">Serine/threonine-protein kinase</keyword>
<evidence type="ECO:0000256" key="6">
    <source>
        <dbReference type="ARBA" id="ARBA00022741"/>
    </source>
</evidence>
<dbReference type="PANTHER" id="PTHR22983:SF6">
    <property type="entry name" value="SERINE_THREONINE-PROTEIN KINASE 36"/>
    <property type="match status" value="1"/>
</dbReference>
<evidence type="ECO:0000256" key="3">
    <source>
        <dbReference type="ARBA" id="ARBA00022490"/>
    </source>
</evidence>
<evidence type="ECO:0000256" key="9">
    <source>
        <dbReference type="ARBA" id="ARBA00023212"/>
    </source>
</evidence>
<dbReference type="InterPro" id="IPR011009">
    <property type="entry name" value="Kinase-like_dom_sf"/>
</dbReference>
<dbReference type="PROSITE" id="PS00107">
    <property type="entry name" value="PROTEIN_KINASE_ATP"/>
    <property type="match status" value="1"/>
</dbReference>
<dbReference type="Proteomes" id="UP001148018">
    <property type="component" value="Unassembled WGS sequence"/>
</dbReference>
<evidence type="ECO:0000256" key="7">
    <source>
        <dbReference type="ARBA" id="ARBA00022777"/>
    </source>
</evidence>
<evidence type="ECO:0000256" key="8">
    <source>
        <dbReference type="ARBA" id="ARBA00022840"/>
    </source>
</evidence>
<keyword evidence="17" id="KW-1185">Reference proteome</keyword>
<evidence type="ECO:0000256" key="12">
    <source>
        <dbReference type="ARBA" id="ARBA00075375"/>
    </source>
</evidence>
<comment type="catalytic activity">
    <reaction evidence="10">
        <text>L-threonyl-[protein] + ATP = O-phospho-L-threonyl-[protein] + ADP + H(+)</text>
        <dbReference type="Rhea" id="RHEA:46608"/>
        <dbReference type="Rhea" id="RHEA-COMP:11060"/>
        <dbReference type="Rhea" id="RHEA-COMP:11605"/>
        <dbReference type="ChEBI" id="CHEBI:15378"/>
        <dbReference type="ChEBI" id="CHEBI:30013"/>
        <dbReference type="ChEBI" id="CHEBI:30616"/>
        <dbReference type="ChEBI" id="CHEBI:61977"/>
        <dbReference type="ChEBI" id="CHEBI:456216"/>
        <dbReference type="EC" id="2.7.11.1"/>
    </reaction>
</comment>
<dbReference type="GO" id="GO:0005737">
    <property type="term" value="C:cytoplasm"/>
    <property type="evidence" value="ECO:0007669"/>
    <property type="project" value="TreeGrafter"/>
</dbReference>
<dbReference type="InterPro" id="IPR016024">
    <property type="entry name" value="ARM-type_fold"/>
</dbReference>
<evidence type="ECO:0000256" key="2">
    <source>
        <dbReference type="ARBA" id="ARBA00012513"/>
    </source>
</evidence>
<accession>A0A9Q0DIL1</accession>
<evidence type="ECO:0000256" key="11">
    <source>
        <dbReference type="ARBA" id="ARBA00048679"/>
    </source>
</evidence>
<comment type="caution">
    <text evidence="16">The sequence shown here is derived from an EMBL/GenBank/DDBJ whole genome shotgun (WGS) entry which is preliminary data.</text>
</comment>
<keyword evidence="5" id="KW-0808">Transferase</keyword>
<dbReference type="InterPro" id="IPR000719">
    <property type="entry name" value="Prot_kinase_dom"/>
</dbReference>
<dbReference type="SUPFAM" id="SSF56112">
    <property type="entry name" value="Protein kinase-like (PK-like)"/>
    <property type="match status" value="1"/>
</dbReference>
<feature type="domain" description="Protein kinase" evidence="15">
    <location>
        <begin position="4"/>
        <end position="255"/>
    </location>
</feature>
<keyword evidence="3" id="KW-0963">Cytoplasm</keyword>
<evidence type="ECO:0000256" key="5">
    <source>
        <dbReference type="ARBA" id="ARBA00022679"/>
    </source>
</evidence>
<dbReference type="GO" id="GO:0005524">
    <property type="term" value="F:ATP binding"/>
    <property type="evidence" value="ECO:0007669"/>
    <property type="project" value="UniProtKB-UniRule"/>
</dbReference>
<dbReference type="OrthoDB" id="266718at2759"/>
<feature type="binding site" evidence="13">
    <location>
        <position position="33"/>
    </location>
    <ligand>
        <name>ATP</name>
        <dbReference type="ChEBI" id="CHEBI:30616"/>
    </ligand>
</feature>
<dbReference type="FunFam" id="3.30.200.20:FF:000042">
    <property type="entry name" value="Aurora kinase A"/>
    <property type="match status" value="1"/>
</dbReference>
<dbReference type="PANTHER" id="PTHR22983">
    <property type="entry name" value="PROTEIN KINASE RELATED"/>
    <property type="match status" value="1"/>
</dbReference>
<evidence type="ECO:0000256" key="14">
    <source>
        <dbReference type="SAM" id="MobiDB-lite"/>
    </source>
</evidence>
<name>A0A9Q0DIL1_9TELE</name>
<comment type="catalytic activity">
    <reaction evidence="11">
        <text>L-seryl-[protein] + ATP = O-phospho-L-seryl-[protein] + ADP + H(+)</text>
        <dbReference type="Rhea" id="RHEA:17989"/>
        <dbReference type="Rhea" id="RHEA-COMP:9863"/>
        <dbReference type="Rhea" id="RHEA-COMP:11604"/>
        <dbReference type="ChEBI" id="CHEBI:15378"/>
        <dbReference type="ChEBI" id="CHEBI:29999"/>
        <dbReference type="ChEBI" id="CHEBI:30616"/>
        <dbReference type="ChEBI" id="CHEBI:83421"/>
        <dbReference type="ChEBI" id="CHEBI:456216"/>
        <dbReference type="EC" id="2.7.11.1"/>
    </reaction>
</comment>
<dbReference type="Pfam" id="PF00069">
    <property type="entry name" value="Pkinase"/>
    <property type="match status" value="1"/>
</dbReference>
<evidence type="ECO:0000259" key="15">
    <source>
        <dbReference type="PROSITE" id="PS50011"/>
    </source>
</evidence>
<proteinExistence type="predicted"/>
<evidence type="ECO:0000256" key="13">
    <source>
        <dbReference type="PROSITE-ProRule" id="PRU10141"/>
    </source>
</evidence>
<dbReference type="GO" id="GO:0004674">
    <property type="term" value="F:protein serine/threonine kinase activity"/>
    <property type="evidence" value="ECO:0007669"/>
    <property type="project" value="UniProtKB-KW"/>
</dbReference>
<dbReference type="Gene3D" id="1.10.510.10">
    <property type="entry name" value="Transferase(Phosphotransferase) domain 1"/>
    <property type="match status" value="1"/>
</dbReference>
<evidence type="ECO:0000256" key="4">
    <source>
        <dbReference type="ARBA" id="ARBA00022527"/>
    </source>
</evidence>
<feature type="region of interest" description="Disordered" evidence="14">
    <location>
        <begin position="305"/>
        <end position="326"/>
    </location>
</feature>
<organism evidence="16 17">
    <name type="scientific">Muraenolepis orangiensis</name>
    <name type="common">Patagonian moray cod</name>
    <dbReference type="NCBI Taxonomy" id="630683"/>
    <lineage>
        <taxon>Eukaryota</taxon>
        <taxon>Metazoa</taxon>
        <taxon>Chordata</taxon>
        <taxon>Craniata</taxon>
        <taxon>Vertebrata</taxon>
        <taxon>Euteleostomi</taxon>
        <taxon>Actinopterygii</taxon>
        <taxon>Neopterygii</taxon>
        <taxon>Teleostei</taxon>
        <taxon>Neoteleostei</taxon>
        <taxon>Acanthomorphata</taxon>
        <taxon>Zeiogadaria</taxon>
        <taxon>Gadariae</taxon>
        <taxon>Gadiformes</taxon>
        <taxon>Muraenolepidoidei</taxon>
        <taxon>Muraenolepididae</taxon>
        <taxon>Muraenolepis</taxon>
    </lineage>
</organism>
<dbReference type="SUPFAM" id="SSF48371">
    <property type="entry name" value="ARM repeat"/>
    <property type="match status" value="1"/>
</dbReference>
<protein>
    <recommendedName>
        <fullName evidence="2">non-specific serine/threonine protein kinase</fullName>
        <ecNumber evidence="2">2.7.11.1</ecNumber>
    </recommendedName>
    <alternativeName>
        <fullName evidence="12">Fused homolog</fullName>
    </alternativeName>
</protein>
<keyword evidence="7" id="KW-0418">Kinase</keyword>